<evidence type="ECO:0000259" key="4">
    <source>
        <dbReference type="PROSITE" id="PS50995"/>
    </source>
</evidence>
<proteinExistence type="predicted"/>
<sequence>MKESGKLDRLLTDVCRANFITKRSTFSRFGLHRGQPPLLFLLFEKDGRTVGEISKAMGLSPATVSKMIQRMELSGFIHKRQDKSDMRVFRIYLTAKSREIEEELERTMLDVERQIFSAFSAEERDLLERFLKKLKESLSK</sequence>
<dbReference type="PROSITE" id="PS50995">
    <property type="entry name" value="HTH_MARR_2"/>
    <property type="match status" value="1"/>
</dbReference>
<dbReference type="Proteomes" id="UP000886198">
    <property type="component" value="Unassembled WGS sequence"/>
</dbReference>
<keyword evidence="2" id="KW-0238">DNA-binding</keyword>
<dbReference type="SMART" id="SM00347">
    <property type="entry name" value="HTH_MARR"/>
    <property type="match status" value="1"/>
</dbReference>
<dbReference type="PRINTS" id="PR00598">
    <property type="entry name" value="HTHMARR"/>
</dbReference>
<dbReference type="Pfam" id="PF01047">
    <property type="entry name" value="MarR"/>
    <property type="match status" value="1"/>
</dbReference>
<dbReference type="PANTHER" id="PTHR42756">
    <property type="entry name" value="TRANSCRIPTIONAL REGULATOR, MARR"/>
    <property type="match status" value="1"/>
</dbReference>
<feature type="domain" description="HTH marR-type" evidence="4">
    <location>
        <begin position="4"/>
        <end position="136"/>
    </location>
</feature>
<comment type="caution">
    <text evidence="5">The sequence shown here is derived from an EMBL/GenBank/DDBJ whole genome shotgun (WGS) entry which is preliminary data.</text>
</comment>
<keyword evidence="3" id="KW-0804">Transcription</keyword>
<evidence type="ECO:0000256" key="1">
    <source>
        <dbReference type="ARBA" id="ARBA00023015"/>
    </source>
</evidence>
<dbReference type="SUPFAM" id="SSF46785">
    <property type="entry name" value="Winged helix' DNA-binding domain"/>
    <property type="match status" value="1"/>
</dbReference>
<dbReference type="InterPro" id="IPR036388">
    <property type="entry name" value="WH-like_DNA-bd_sf"/>
</dbReference>
<reference evidence="5" key="1">
    <citation type="journal article" date="2020" name="mSystems">
        <title>Genome- and Community-Level Interaction Insights into Carbon Utilization and Element Cycling Functions of Hydrothermarchaeota in Hydrothermal Sediment.</title>
        <authorList>
            <person name="Zhou Z."/>
            <person name="Liu Y."/>
            <person name="Xu W."/>
            <person name="Pan J."/>
            <person name="Luo Z.H."/>
            <person name="Li M."/>
        </authorList>
    </citation>
    <scope>NUCLEOTIDE SEQUENCE [LARGE SCALE GENOMIC DNA]</scope>
    <source>
        <strain evidence="5">SpSt-1179</strain>
    </source>
</reference>
<organism evidence="5">
    <name type="scientific">Mesotoga infera</name>
    <dbReference type="NCBI Taxonomy" id="1236046"/>
    <lineage>
        <taxon>Bacteria</taxon>
        <taxon>Thermotogati</taxon>
        <taxon>Thermotogota</taxon>
        <taxon>Thermotogae</taxon>
        <taxon>Kosmotogales</taxon>
        <taxon>Kosmotogaceae</taxon>
        <taxon>Mesotoga</taxon>
    </lineage>
</organism>
<dbReference type="GO" id="GO:0003677">
    <property type="term" value="F:DNA binding"/>
    <property type="evidence" value="ECO:0007669"/>
    <property type="project" value="UniProtKB-KW"/>
</dbReference>
<evidence type="ECO:0000313" key="5">
    <source>
        <dbReference type="EMBL" id="HDP77541.1"/>
    </source>
</evidence>
<accession>A0A7C1GSB3</accession>
<dbReference type="Gene3D" id="1.10.10.10">
    <property type="entry name" value="Winged helix-like DNA-binding domain superfamily/Winged helix DNA-binding domain"/>
    <property type="match status" value="1"/>
</dbReference>
<gene>
    <name evidence="5" type="ORF">ENN47_05025</name>
</gene>
<dbReference type="AlphaFoldDB" id="A0A7C1GSB3"/>
<dbReference type="InterPro" id="IPR036390">
    <property type="entry name" value="WH_DNA-bd_sf"/>
</dbReference>
<keyword evidence="1" id="KW-0805">Transcription regulation</keyword>
<dbReference type="EMBL" id="DSBT01000134">
    <property type="protein sequence ID" value="HDP77541.1"/>
    <property type="molecule type" value="Genomic_DNA"/>
</dbReference>
<evidence type="ECO:0000256" key="3">
    <source>
        <dbReference type="ARBA" id="ARBA00023163"/>
    </source>
</evidence>
<evidence type="ECO:0000256" key="2">
    <source>
        <dbReference type="ARBA" id="ARBA00023125"/>
    </source>
</evidence>
<name>A0A7C1GSB3_9BACT</name>
<protein>
    <submittedName>
        <fullName evidence="5">MarR family transcriptional regulator</fullName>
    </submittedName>
</protein>
<dbReference type="InterPro" id="IPR000835">
    <property type="entry name" value="HTH_MarR-typ"/>
</dbReference>
<dbReference type="GO" id="GO:0003700">
    <property type="term" value="F:DNA-binding transcription factor activity"/>
    <property type="evidence" value="ECO:0007669"/>
    <property type="project" value="InterPro"/>
</dbReference>
<dbReference type="PANTHER" id="PTHR42756:SF1">
    <property type="entry name" value="TRANSCRIPTIONAL REPRESSOR OF EMRAB OPERON"/>
    <property type="match status" value="1"/>
</dbReference>